<dbReference type="PANTHER" id="PTHR13036">
    <property type="entry name" value="BETA1,4 MANNOSYLTRANSFERASE"/>
    <property type="match status" value="1"/>
</dbReference>
<dbReference type="PANTHER" id="PTHR13036:SF0">
    <property type="entry name" value="CHITOBIOSYLDIPHOSPHODOLICHOL BETA-MANNOSYLTRANSFERASE"/>
    <property type="match status" value="1"/>
</dbReference>
<protein>
    <recommendedName>
        <fullName evidence="10">Beta-1,4-mannosyltransferase</fullName>
    </recommendedName>
    <alternativeName>
        <fullName evidence="11">GDP-Man:GlcNAc2-PP-dolichol mannosyltransferase</fullName>
    </alternativeName>
    <alternativeName>
        <fullName evidence="9">GDP-mannose-dolichol diphosphochitobiose mannosyltransferase</fullName>
    </alternativeName>
</protein>
<evidence type="ECO:0000256" key="7">
    <source>
        <dbReference type="ARBA" id="ARBA00022989"/>
    </source>
</evidence>
<sequence>MNSALIFSFSDVGRNERILRYTKKLIVDKKFKVYLVGFDISDLPSELEKLPNLVIRYIFPFFSLPIILNTIFWPFQFLFYLIQIIGIAVNTPSVKLIISSTDYYFTETLCGLILSKIKEAALIFDVSNFDWFESFFSCVISKKMLSYADYIICSTHSMEVILKLGGIKSYVIPNIPDRSFSQSTSKSNQTLEFTAHQIEFPEIQQTQENNNNHTKNVNQVLLNNTFNSYYEIKSKVCEMMNIDIHSKLIGVPIPQFSHELMNNLIDSANYLKSYLIKNKISINFVLFGSGKSSQMFREKLKDLEIENAKFHFVPFQYDAYPMILRACDVCLCLSNSHSIMEVDPHVMNAAACGVPIIALKYGCSNEILEENVNGIYIQDIKDLSPIMKKIFIDNSIDLSKMRMNNESFSKKADLMFEETFSRILGMYSS</sequence>
<evidence type="ECO:0000256" key="4">
    <source>
        <dbReference type="ARBA" id="ARBA00022679"/>
    </source>
</evidence>
<keyword evidence="6" id="KW-0256">Endoplasmic reticulum</keyword>
<dbReference type="EMBL" id="MLAK01000893">
    <property type="protein sequence ID" value="OHT01799.1"/>
    <property type="molecule type" value="Genomic_DNA"/>
</dbReference>
<organism evidence="15 16">
    <name type="scientific">Tritrichomonas foetus</name>
    <dbReference type="NCBI Taxonomy" id="1144522"/>
    <lineage>
        <taxon>Eukaryota</taxon>
        <taxon>Metamonada</taxon>
        <taxon>Parabasalia</taxon>
        <taxon>Tritrichomonadida</taxon>
        <taxon>Tritrichomonadidae</taxon>
        <taxon>Tritrichomonas</taxon>
    </lineage>
</organism>
<feature type="transmembrane region" description="Helical" evidence="13">
    <location>
        <begin position="57"/>
        <end position="82"/>
    </location>
</feature>
<dbReference type="VEuPathDB" id="TrichDB:TRFO_07350"/>
<evidence type="ECO:0000256" key="12">
    <source>
        <dbReference type="ARBA" id="ARBA00045071"/>
    </source>
</evidence>
<evidence type="ECO:0000256" key="3">
    <source>
        <dbReference type="ARBA" id="ARBA00022676"/>
    </source>
</evidence>
<comment type="catalytic activity">
    <reaction evidence="12">
        <text>an N,N'-diacetylchitobiosyl-diphospho-di-trans,poly-cis-dolichol + GDP-alpha-D-mannose = a beta-D-Man-(1-&gt;4)-beta-D-GlcNAc-(1-&gt;4)-alpha-D-GlcNAc-diphospho-di-trans,poly-cis-dolichol + GDP + H(+)</text>
        <dbReference type="Rhea" id="RHEA:13865"/>
        <dbReference type="Rhea" id="RHEA-COMP:19510"/>
        <dbReference type="Rhea" id="RHEA-COMP:19511"/>
        <dbReference type="ChEBI" id="CHEBI:15378"/>
        <dbReference type="ChEBI" id="CHEBI:57269"/>
        <dbReference type="ChEBI" id="CHEBI:57527"/>
        <dbReference type="ChEBI" id="CHEBI:58189"/>
        <dbReference type="ChEBI" id="CHEBI:58472"/>
        <dbReference type="EC" id="2.4.1.142"/>
    </reaction>
    <physiologicalReaction direction="left-to-right" evidence="12">
        <dbReference type="Rhea" id="RHEA:13866"/>
    </physiologicalReaction>
</comment>
<evidence type="ECO:0000256" key="8">
    <source>
        <dbReference type="ARBA" id="ARBA00023136"/>
    </source>
</evidence>
<name>A0A1J4JRN8_9EUKA</name>
<dbReference type="InterPro" id="IPR026051">
    <property type="entry name" value="ALG1-like"/>
</dbReference>
<evidence type="ECO:0000313" key="16">
    <source>
        <dbReference type="Proteomes" id="UP000179807"/>
    </source>
</evidence>
<reference evidence="15" key="1">
    <citation type="submission" date="2016-10" db="EMBL/GenBank/DDBJ databases">
        <authorList>
            <person name="Benchimol M."/>
            <person name="Almeida L.G."/>
            <person name="Vasconcelos A.T."/>
            <person name="Perreira-Neves A."/>
            <person name="Rosa I.A."/>
            <person name="Tasca T."/>
            <person name="Bogo M.R."/>
            <person name="de Souza W."/>
        </authorList>
    </citation>
    <scope>NUCLEOTIDE SEQUENCE [LARGE SCALE GENOMIC DNA]</scope>
    <source>
        <strain evidence="15">K</strain>
    </source>
</reference>
<accession>A0A1J4JRN8</accession>
<dbReference type="SUPFAM" id="SSF53756">
    <property type="entry name" value="UDP-Glycosyltransferase/glycogen phosphorylase"/>
    <property type="match status" value="1"/>
</dbReference>
<proteinExistence type="predicted"/>
<evidence type="ECO:0000256" key="9">
    <source>
        <dbReference type="ARBA" id="ARBA00031434"/>
    </source>
</evidence>
<dbReference type="Gene3D" id="3.40.50.2000">
    <property type="entry name" value="Glycogen Phosphorylase B"/>
    <property type="match status" value="1"/>
</dbReference>
<keyword evidence="7 13" id="KW-1133">Transmembrane helix</keyword>
<evidence type="ECO:0000256" key="2">
    <source>
        <dbReference type="ARBA" id="ARBA00004922"/>
    </source>
</evidence>
<dbReference type="AlphaFoldDB" id="A0A1J4JRN8"/>
<dbReference type="GO" id="GO:0005789">
    <property type="term" value="C:endoplasmic reticulum membrane"/>
    <property type="evidence" value="ECO:0007669"/>
    <property type="project" value="UniProtKB-SubCell"/>
</dbReference>
<dbReference type="RefSeq" id="XP_068354935.1">
    <property type="nucleotide sequence ID" value="XM_068493625.1"/>
</dbReference>
<evidence type="ECO:0000256" key="10">
    <source>
        <dbReference type="ARBA" id="ARBA00031566"/>
    </source>
</evidence>
<evidence type="ECO:0000256" key="1">
    <source>
        <dbReference type="ARBA" id="ARBA00004389"/>
    </source>
</evidence>
<gene>
    <name evidence="15" type="ORF">TRFO_07350</name>
</gene>
<keyword evidence="3" id="KW-0328">Glycosyltransferase</keyword>
<evidence type="ECO:0000256" key="5">
    <source>
        <dbReference type="ARBA" id="ARBA00022692"/>
    </source>
</evidence>
<keyword evidence="5 13" id="KW-0812">Transmembrane</keyword>
<feature type="domain" description="Glycosyl transferase family 1" evidence="14">
    <location>
        <begin position="274"/>
        <end position="392"/>
    </location>
</feature>
<evidence type="ECO:0000313" key="15">
    <source>
        <dbReference type="EMBL" id="OHT01799.1"/>
    </source>
</evidence>
<evidence type="ECO:0000256" key="13">
    <source>
        <dbReference type="SAM" id="Phobius"/>
    </source>
</evidence>
<dbReference type="InterPro" id="IPR001296">
    <property type="entry name" value="Glyco_trans_1"/>
</dbReference>
<dbReference type="GeneID" id="94828329"/>
<dbReference type="Pfam" id="PF00534">
    <property type="entry name" value="Glycos_transf_1"/>
    <property type="match status" value="1"/>
</dbReference>
<comment type="pathway">
    <text evidence="2">Protein modification; protein glycosylation.</text>
</comment>
<keyword evidence="4" id="KW-0808">Transferase</keyword>
<keyword evidence="8 13" id="KW-0472">Membrane</keyword>
<comment type="subcellular location">
    <subcellularLocation>
        <location evidence="1">Endoplasmic reticulum membrane</location>
        <topology evidence="1">Single-pass membrane protein</topology>
    </subcellularLocation>
</comment>
<keyword evidence="16" id="KW-1185">Reference proteome</keyword>
<evidence type="ECO:0000259" key="14">
    <source>
        <dbReference type="Pfam" id="PF00534"/>
    </source>
</evidence>
<evidence type="ECO:0000256" key="6">
    <source>
        <dbReference type="ARBA" id="ARBA00022824"/>
    </source>
</evidence>
<dbReference type="Proteomes" id="UP000179807">
    <property type="component" value="Unassembled WGS sequence"/>
</dbReference>
<evidence type="ECO:0000256" key="11">
    <source>
        <dbReference type="ARBA" id="ARBA00033088"/>
    </source>
</evidence>
<dbReference type="GO" id="GO:0004578">
    <property type="term" value="F:chitobiosyldiphosphodolichol beta-mannosyltransferase activity"/>
    <property type="evidence" value="ECO:0007669"/>
    <property type="project" value="UniProtKB-EC"/>
</dbReference>
<comment type="caution">
    <text evidence="15">The sequence shown here is derived from an EMBL/GenBank/DDBJ whole genome shotgun (WGS) entry which is preliminary data.</text>
</comment>